<feature type="region of interest" description="Disordered" evidence="1">
    <location>
        <begin position="91"/>
        <end position="176"/>
    </location>
</feature>
<name>A0A934SPS3_9BURK</name>
<dbReference type="RefSeq" id="WP_200589920.1">
    <property type="nucleotide sequence ID" value="NZ_JAEPBG010000001.1"/>
</dbReference>
<keyword evidence="3" id="KW-1185">Reference proteome</keyword>
<evidence type="ECO:0000313" key="2">
    <source>
        <dbReference type="EMBL" id="MBK4733250.1"/>
    </source>
</evidence>
<reference evidence="2" key="1">
    <citation type="submission" date="2021-01" db="EMBL/GenBank/DDBJ databases">
        <title>Genome sequence of strain Noviherbaspirillum sp. DKR-6.</title>
        <authorList>
            <person name="Chaudhary D.K."/>
        </authorList>
    </citation>
    <scope>NUCLEOTIDE SEQUENCE</scope>
    <source>
        <strain evidence="2">DKR-6</strain>
    </source>
</reference>
<evidence type="ECO:0000256" key="1">
    <source>
        <dbReference type="SAM" id="MobiDB-lite"/>
    </source>
</evidence>
<dbReference type="InterPro" id="IPR009929">
    <property type="entry name" value="T3SS_YscO"/>
</dbReference>
<evidence type="ECO:0000313" key="3">
    <source>
        <dbReference type="Proteomes" id="UP000622890"/>
    </source>
</evidence>
<dbReference type="Pfam" id="PF07321">
    <property type="entry name" value="YscO"/>
    <property type="match status" value="1"/>
</dbReference>
<dbReference type="EMBL" id="JAEPBG010000001">
    <property type="protein sequence ID" value="MBK4733250.1"/>
    <property type="molecule type" value="Genomic_DNA"/>
</dbReference>
<organism evidence="2 3">
    <name type="scientific">Noviherbaspirillum pedocola</name>
    <dbReference type="NCBI Taxonomy" id="2801341"/>
    <lineage>
        <taxon>Bacteria</taxon>
        <taxon>Pseudomonadati</taxon>
        <taxon>Pseudomonadota</taxon>
        <taxon>Betaproteobacteria</taxon>
        <taxon>Burkholderiales</taxon>
        <taxon>Oxalobacteraceae</taxon>
        <taxon>Noviherbaspirillum</taxon>
    </lineage>
</organism>
<dbReference type="Proteomes" id="UP000622890">
    <property type="component" value="Unassembled WGS sequence"/>
</dbReference>
<accession>A0A934SPS3</accession>
<dbReference type="Gene3D" id="1.10.287.1700">
    <property type="match status" value="1"/>
</dbReference>
<protein>
    <submittedName>
        <fullName evidence="2">YscO family type III secretion system apparatus protein</fullName>
    </submittedName>
</protein>
<dbReference type="InterPro" id="IPR053716">
    <property type="entry name" value="Flag_assembly_chemotaxis_eff"/>
</dbReference>
<feature type="compositionally biased region" description="Basic and acidic residues" evidence="1">
    <location>
        <begin position="138"/>
        <end position="149"/>
    </location>
</feature>
<proteinExistence type="predicted"/>
<gene>
    <name evidence="2" type="ORF">JJB74_01275</name>
</gene>
<comment type="caution">
    <text evidence="2">The sequence shown here is derived from an EMBL/GenBank/DDBJ whole genome shotgun (WGS) entry which is preliminary data.</text>
</comment>
<sequence>MTLNVNARYSDLLSIKKSRESAAEVKLMQAHRKLKDAVSEESSANSQLQDWSNKCDVREQELYAKLLSGGAVKLGDIDKVKFEIEGMRNDLKRKQEELKSAESRREQAEQARDEAKKSYQHAARSREKTDLVLNTQKQEQDRQQSKLADDEIDEFAEQASVKHGGAFIDASHGDGV</sequence>
<dbReference type="AlphaFoldDB" id="A0A934SPS3"/>
<feature type="compositionally biased region" description="Basic and acidic residues" evidence="1">
    <location>
        <begin position="91"/>
        <end position="117"/>
    </location>
</feature>